<reference evidence="7 8" key="1">
    <citation type="submission" date="2018-11" db="EMBL/GenBank/DDBJ databases">
        <title>Genome sequencing of Paenibacillus sp. KCOM 3021 (= ChDC PVNT-B20).</title>
        <authorList>
            <person name="Kook J.-K."/>
            <person name="Park S.-N."/>
            <person name="Lim Y.K."/>
        </authorList>
    </citation>
    <scope>NUCLEOTIDE SEQUENCE [LARGE SCALE GENOMIC DNA]</scope>
    <source>
        <strain evidence="7 8">KCOM 3021</strain>
    </source>
</reference>
<evidence type="ECO:0000256" key="6">
    <source>
        <dbReference type="SAM" id="MobiDB-lite"/>
    </source>
</evidence>
<evidence type="ECO:0000313" key="7">
    <source>
        <dbReference type="EMBL" id="RRJ67386.1"/>
    </source>
</evidence>
<comment type="subcellular location">
    <subcellularLocation>
        <location evidence="1">Cell envelope</location>
    </subcellularLocation>
</comment>
<feature type="compositionally biased region" description="Low complexity" evidence="6">
    <location>
        <begin position="13"/>
        <end position="40"/>
    </location>
</feature>
<comment type="similarity">
    <text evidence="2">Belongs to the bacterial solute-binding protein 1 family.</text>
</comment>
<dbReference type="InterPro" id="IPR006059">
    <property type="entry name" value="SBP"/>
</dbReference>
<dbReference type="SUPFAM" id="SSF53850">
    <property type="entry name" value="Periplasmic binding protein-like II"/>
    <property type="match status" value="1"/>
</dbReference>
<proteinExistence type="inferred from homology"/>
<dbReference type="InterPro" id="IPR050490">
    <property type="entry name" value="Bact_solute-bd_prot1"/>
</dbReference>
<dbReference type="GO" id="GO:0055085">
    <property type="term" value="P:transmembrane transport"/>
    <property type="evidence" value="ECO:0007669"/>
    <property type="project" value="InterPro"/>
</dbReference>
<dbReference type="AlphaFoldDB" id="A0A3P3UCQ2"/>
<dbReference type="Proteomes" id="UP000267017">
    <property type="component" value="Unassembled WGS sequence"/>
</dbReference>
<evidence type="ECO:0000256" key="2">
    <source>
        <dbReference type="ARBA" id="ARBA00008520"/>
    </source>
</evidence>
<keyword evidence="4" id="KW-0732">Signal</keyword>
<keyword evidence="8" id="KW-1185">Reference proteome</keyword>
<dbReference type="PROSITE" id="PS01037">
    <property type="entry name" value="SBP_BACTERIAL_1"/>
    <property type="match status" value="1"/>
</dbReference>
<evidence type="ECO:0000256" key="3">
    <source>
        <dbReference type="ARBA" id="ARBA00022448"/>
    </source>
</evidence>
<accession>A0A3P3UCQ2</accession>
<dbReference type="Pfam" id="PF13416">
    <property type="entry name" value="SBP_bac_8"/>
    <property type="match status" value="1"/>
</dbReference>
<feature type="region of interest" description="Disordered" evidence="6">
    <location>
        <begin position="1"/>
        <end position="50"/>
    </location>
</feature>
<keyword evidence="5" id="KW-0574">Periplasm</keyword>
<protein>
    <submittedName>
        <fullName evidence="7">ABC transporter substrate-binding protein</fullName>
    </submittedName>
</protein>
<name>A0A3P3UCQ2_9BACL</name>
<comment type="caution">
    <text evidence="7">The sequence shown here is derived from an EMBL/GenBank/DDBJ whole genome shotgun (WGS) entry which is preliminary data.</text>
</comment>
<evidence type="ECO:0000313" key="8">
    <source>
        <dbReference type="Proteomes" id="UP000267017"/>
    </source>
</evidence>
<dbReference type="OrthoDB" id="9795467at2"/>
<dbReference type="PANTHER" id="PTHR43649">
    <property type="entry name" value="ARABINOSE-BINDING PROTEIN-RELATED"/>
    <property type="match status" value="1"/>
</dbReference>
<dbReference type="PANTHER" id="PTHR43649:SF31">
    <property type="entry name" value="SN-GLYCEROL-3-PHOSPHATE-BINDING PERIPLASMIC PROTEIN UGPB"/>
    <property type="match status" value="1"/>
</dbReference>
<dbReference type="Gene3D" id="3.40.190.10">
    <property type="entry name" value="Periplasmic binding protein-like II"/>
    <property type="match status" value="2"/>
</dbReference>
<dbReference type="CDD" id="cd14748">
    <property type="entry name" value="PBP2_UgpB"/>
    <property type="match status" value="1"/>
</dbReference>
<evidence type="ECO:0000256" key="5">
    <source>
        <dbReference type="ARBA" id="ARBA00022764"/>
    </source>
</evidence>
<gene>
    <name evidence="7" type="ORF">EHV15_04090</name>
</gene>
<organism evidence="7 8">
    <name type="scientific">Paenibacillus oralis</name>
    <dbReference type="NCBI Taxonomy" id="2490856"/>
    <lineage>
        <taxon>Bacteria</taxon>
        <taxon>Bacillati</taxon>
        <taxon>Bacillota</taxon>
        <taxon>Bacilli</taxon>
        <taxon>Bacillales</taxon>
        <taxon>Paenibacillaceae</taxon>
        <taxon>Paenibacillus</taxon>
    </lineage>
</organism>
<dbReference type="EMBL" id="RRCN01000001">
    <property type="protein sequence ID" value="RRJ67386.1"/>
    <property type="molecule type" value="Genomic_DNA"/>
</dbReference>
<dbReference type="InterPro" id="IPR006061">
    <property type="entry name" value="SBP_1_CS"/>
</dbReference>
<dbReference type="GO" id="GO:0030313">
    <property type="term" value="C:cell envelope"/>
    <property type="evidence" value="ECO:0007669"/>
    <property type="project" value="UniProtKB-SubCell"/>
</dbReference>
<sequence>MLAVTACGGGAGQANSGNAGKNQTAGAANTGAGWNTASGTEGSAEAGPGSITLDQPVTIEFWHAMSGHLEEVLQQLADEFHNQSPNITVKLVAQGSYDDLSQKLMAAAKAKTSPTMSQAYSNWQTEYVANELIEDLTPYINDAKVGLSAEDQADIVKAFMDDNAWDGKTYGLPFNKSTEVLYYNQDYLDKFRLGVPATWDELKTAAAKLTTNINGKKVVGIGFENSVSGNLATYVKQAGGEYVTEDGKIAFNSPEGERALGFLYDLIVTTKTGRLAGEDGYMSDPFGRGDVAMYIGSSAGTSFVDSAVSGKFKWSTAPLPKDKAAASPFQGTNVIVFQSATPEQKLAAWEFGKFLISKEATIQWAKETGYVPVRGSALEDSEWTAFIAEHPEQKAASQQFDSAFGEPHLDGYNKLRTDVSKQIDEVLHGQKAVKEGLASAEQAALNSLKP</sequence>
<keyword evidence="3" id="KW-0813">Transport</keyword>
<evidence type="ECO:0000256" key="1">
    <source>
        <dbReference type="ARBA" id="ARBA00004196"/>
    </source>
</evidence>
<evidence type="ECO:0000256" key="4">
    <source>
        <dbReference type="ARBA" id="ARBA00022729"/>
    </source>
</evidence>